<reference evidence="2 3" key="3">
    <citation type="journal article" date="2008" name="BMC Genomics">
        <title>The genome of the versatile nitrogen fixer Azorhizobium caulinodans ORS571.</title>
        <authorList>
            <person name="Lee KB."/>
            <person name="Backer P.D."/>
            <person name="Aono T."/>
            <person name="Liu CT."/>
            <person name="Suzuki S."/>
            <person name="Suzuki T."/>
            <person name="Kaneko T."/>
            <person name="Yamada M."/>
            <person name="Tabata S."/>
            <person name="Kupfer D.M."/>
            <person name="Najar F.Z."/>
            <person name="Wiley G.B."/>
            <person name="Roe B."/>
            <person name="Binnewies T.T."/>
            <person name="Ussery D.W."/>
            <person name="D'Haeze W."/>
            <person name="Herder J.D."/>
            <person name="Gevers D."/>
            <person name="Vereecke D."/>
            <person name="Holsters M."/>
            <person name="Oyaizu H."/>
        </authorList>
    </citation>
    <scope>NUCLEOTIDE SEQUENCE [LARGE SCALE GENOMIC DNA]</scope>
    <source>
        <strain evidence="3">ATCC 43989 / DSM 5975 / JCM 20966 / LMG 6465 / NBRC 14845 / NCIMB 13405 / ORS 571</strain>
    </source>
</reference>
<reference evidence="2 3" key="4">
    <citation type="journal article" date="2009" name="Appl. Environ. Microbiol.">
        <title>Comparative genome-wide transcriptional profiling of Azorhizobium caulinodans ORS571 grown under free-living and symbiotic conditions.</title>
        <authorList>
            <person name="Tsukada S."/>
            <person name="Aono T."/>
            <person name="Akiba N."/>
            <person name="Lee KB."/>
            <person name="Liu CT."/>
            <person name="Toyazaki H."/>
            <person name="Oyaizu H."/>
        </authorList>
    </citation>
    <scope>NUCLEOTIDE SEQUENCE [LARGE SCALE GENOMIC DNA]</scope>
    <source>
        <strain evidence="3">ATCC 43989 / DSM 5975 / JCM 20966 / LMG 6465 / NBRC 14845 / NCIMB 13405 / ORS 571</strain>
    </source>
</reference>
<organism evidence="2 3">
    <name type="scientific">Azorhizobium caulinodans (strain ATCC 43989 / DSM 5975 / JCM 20966 / LMG 6465 / NBRC 14845 / NCIMB 13405 / ORS 571)</name>
    <dbReference type="NCBI Taxonomy" id="438753"/>
    <lineage>
        <taxon>Bacteria</taxon>
        <taxon>Pseudomonadati</taxon>
        <taxon>Pseudomonadota</taxon>
        <taxon>Alphaproteobacteria</taxon>
        <taxon>Hyphomicrobiales</taxon>
        <taxon>Xanthobacteraceae</taxon>
        <taxon>Azorhizobium</taxon>
    </lineage>
</organism>
<evidence type="ECO:0000313" key="3">
    <source>
        <dbReference type="Proteomes" id="UP000000270"/>
    </source>
</evidence>
<evidence type="ECO:0000256" key="1">
    <source>
        <dbReference type="SAM" id="Phobius"/>
    </source>
</evidence>
<dbReference type="STRING" id="438753.AZC_3216"/>
<reference evidence="2 3" key="6">
    <citation type="journal article" date="2011" name="Appl. Environ. Microbiol.">
        <title>Involvement of the azorhizobial chromosome partition gene (parA) in the onset of bacteroid differentiation during Sesbania rostrata stem nodule development.</title>
        <authorList>
            <person name="Liu CT."/>
            <person name="Lee KB."/>
            <person name="Wang YS."/>
            <person name="Peng MH."/>
            <person name="Lee KT."/>
            <person name="Suzuki S."/>
            <person name="Suzuki T."/>
            <person name="Oyaizu H."/>
        </authorList>
    </citation>
    <scope>NUCLEOTIDE SEQUENCE [LARGE SCALE GENOMIC DNA]</scope>
    <source>
        <strain evidence="3">ATCC 43989 / DSM 5975 / JCM 20966 / LMG 6465 / NBRC 14845 / NCIMB 13405 / ORS 571</strain>
    </source>
</reference>
<protein>
    <recommendedName>
        <fullName evidence="4">Cyclic di-GMP-binding protein</fullName>
    </recommendedName>
</protein>
<dbReference type="Proteomes" id="UP000000270">
    <property type="component" value="Chromosome"/>
</dbReference>
<evidence type="ECO:0008006" key="4">
    <source>
        <dbReference type="Google" id="ProtNLM"/>
    </source>
</evidence>
<reference evidence="2 3" key="1">
    <citation type="journal article" date="2007" name="Appl. Environ. Microbiol.">
        <title>Rhizobial factors required for stem nodule maturation and maintenance in Sesbania rostrata-Azorhizobium caulinodans ORS571 symbiosis.</title>
        <authorList>
            <person name="Suzuki S."/>
            <person name="Aono T."/>
            <person name="Lee KB."/>
            <person name="Suzuki T."/>
            <person name="Liu CT."/>
            <person name="Miwa H."/>
            <person name="Wakao S."/>
            <person name="Iki T."/>
            <person name="Oyaizu H."/>
        </authorList>
    </citation>
    <scope>NUCLEOTIDE SEQUENCE [LARGE SCALE GENOMIC DNA]</scope>
    <source>
        <strain evidence="3">ATCC 43989 / DSM 5975 / JCM 20966 / LMG 6465 / NBRC 14845 / NCIMB 13405 / ORS 571</strain>
    </source>
</reference>
<evidence type="ECO:0000313" key="2">
    <source>
        <dbReference type="EMBL" id="BAF89214.1"/>
    </source>
</evidence>
<proteinExistence type="predicted"/>
<accession>A8ICJ2</accession>
<feature type="transmembrane region" description="Helical" evidence="1">
    <location>
        <begin position="734"/>
        <end position="756"/>
    </location>
</feature>
<name>A8ICJ2_AZOC5</name>
<dbReference type="KEGG" id="azc:AZC_3216"/>
<dbReference type="EMBL" id="AP009384">
    <property type="protein sequence ID" value="BAF89214.1"/>
    <property type="molecule type" value="Genomic_DNA"/>
</dbReference>
<dbReference type="eggNOG" id="ENOG502Z7K2">
    <property type="taxonomic scope" value="Bacteria"/>
</dbReference>
<dbReference type="AlphaFoldDB" id="A8ICJ2"/>
<keyword evidence="1" id="KW-1133">Transmembrane helix</keyword>
<reference evidence="3" key="2">
    <citation type="submission" date="2007-04" db="EMBL/GenBank/DDBJ databases">
        <title>Complete genome sequence of the nitrogen-fixing bacterium Azorhizobium caulinodans ORS571.</title>
        <authorList>
            <person name="Lee K.B."/>
            <person name="Backer P.D."/>
            <person name="Aono T."/>
            <person name="Liu C.T."/>
            <person name="Suzuki S."/>
            <person name="Suzuki T."/>
            <person name="Kaneko T."/>
            <person name="Yamada M."/>
            <person name="Tabata S."/>
            <person name="Kupfer D.M."/>
            <person name="Najar F.Z."/>
            <person name="Wiley G.B."/>
            <person name="Roe B."/>
            <person name="Binnewies T."/>
            <person name="Ussery D."/>
            <person name="Vereecke D."/>
            <person name="Gevers D."/>
            <person name="Holsters M."/>
            <person name="Oyaizu H."/>
        </authorList>
    </citation>
    <scope>NUCLEOTIDE SEQUENCE [LARGE SCALE GENOMIC DNA]</scope>
    <source>
        <strain evidence="3">ATCC 43989 / DSM 5975 / JCM 20966 / LMG 6465 / NBRC 14845 / NCIMB 13405 / ORS 571</strain>
    </source>
</reference>
<keyword evidence="3" id="KW-1185">Reference proteome</keyword>
<reference evidence="2 3" key="5">
    <citation type="journal article" date="2010" name="Appl. Environ. Microbiol.">
        <title>phrR-like gene praR of Azorhizobium caulinodans ORS571 is essential for symbiosis with Sesbania rostrata and is involved in expression of reb genes.</title>
        <authorList>
            <person name="Akiba N."/>
            <person name="Aono T."/>
            <person name="Toyazaki H."/>
            <person name="Sato S."/>
            <person name="Oyaizu H."/>
        </authorList>
    </citation>
    <scope>NUCLEOTIDE SEQUENCE [LARGE SCALE GENOMIC DNA]</scope>
    <source>
        <strain evidence="3">ATCC 43989 / DSM 5975 / JCM 20966 / LMG 6465 / NBRC 14845 / NCIMB 13405 / ORS 571</strain>
    </source>
</reference>
<keyword evidence="1" id="KW-0812">Transmembrane</keyword>
<dbReference type="HOGENOM" id="CLU_379858_0_0_5"/>
<keyword evidence="1" id="KW-0472">Membrane</keyword>
<sequence>MIGHRALQASKGRSVTRSRVVMSVHYNRFKSAALGCVALAALVVSSFDMARAQSATDPGETAAAAIERLTARGRGARTVALSELGIRRSIVLNGMDARRDLFLPVPAGVPIRDARVDLEGRYLRGEGGRTTYVAAVDSVPVLSRAVTEDQGAVSATLPVTGEPRPSGFVNLNIAWSSVVGRDLCDDERSIGNVLEIDPATRFTYSYDTAAIRDIATAWSALPTKPVILVPNGTLPQEVYDAAWRIGVVLARGGKTAQIRTLPRIGDEVDTTGLAVPAALQTVGPFQSLARGGRVRIASDAEVGALLLLQRQAGLEADIVIGSDSYRAQTEAALQALEGQIAGLSTDAAANIAKWRAESRTAVVEVNDTIRLLPGAGHPVIAITAQGGGNAAGFLSELWRPLGLVPAVRVAAANGPDFANAPSLPLSLLGGRAGSFDVLARGEWSATFDLSSTFTGGRIPEGFQLDVSAAPGAGTSPAIASVFFNDFLLGARSLTADGRPERIAVSVPNYALLARNTLRVVVQRQPVSDRCREVPQAFPVAVLPSSRVMLAQAPSAVSFIGVMPRLSDKATLVIPRAYLADPATLGRVISLAYAAGVPPERSDFTVVADGAEARPENAFLAVDARVAGVEGKVHVEGGRLVLNGSGNRPMLDVSGLSRLGVAEAVKSGDRYGVVYRTIGQEAPVLNPNFLLGRGDVAALSADGTLVAIDTQSSDGVAAATERDPFSIFTQVGRSFGAIVIGAGIIVFLLFVLLATLARRAASRRQ</sequence>
<gene>
    <name evidence="2" type="ordered locus">AZC_3216</name>
</gene>